<sequence>APCLSDFPSPMRLLWLGALVAIVVAAIWRGDLLWNGGRSLPLLNFWRSKGFSLEQMPDLTGKVALVTGASTGLGREVARQLSRANATVFVACREVSRCSDFANVVRLDLADLQQTAEAAKELKRRLPALHILAFWLIPPTY</sequence>
<dbReference type="InterPro" id="IPR036291">
    <property type="entry name" value="NAD(P)-bd_dom_sf"/>
</dbReference>
<evidence type="ECO:0000313" key="3">
    <source>
        <dbReference type="EMBL" id="CAK9059681.1"/>
    </source>
</evidence>
<keyword evidence="4" id="KW-1185">Reference proteome</keyword>
<evidence type="ECO:0000256" key="2">
    <source>
        <dbReference type="SAM" id="Phobius"/>
    </source>
</evidence>
<dbReference type="EMBL" id="CAXAMN010021451">
    <property type="protein sequence ID" value="CAK9059681.1"/>
    <property type="molecule type" value="Genomic_DNA"/>
</dbReference>
<dbReference type="InterPro" id="IPR002347">
    <property type="entry name" value="SDR_fam"/>
</dbReference>
<gene>
    <name evidence="3" type="ORF">CCMP2556_LOCUS29380</name>
</gene>
<evidence type="ECO:0000313" key="4">
    <source>
        <dbReference type="Proteomes" id="UP001642484"/>
    </source>
</evidence>
<evidence type="ECO:0008006" key="5">
    <source>
        <dbReference type="Google" id="ProtNLM"/>
    </source>
</evidence>
<accession>A0ABP0N7T7</accession>
<dbReference type="Gene3D" id="3.40.50.720">
    <property type="entry name" value="NAD(P)-binding Rossmann-like Domain"/>
    <property type="match status" value="1"/>
</dbReference>
<proteinExistence type="predicted"/>
<keyword evidence="1" id="KW-0560">Oxidoreductase</keyword>
<keyword evidence="2" id="KW-0472">Membrane</keyword>
<dbReference type="Pfam" id="PF00106">
    <property type="entry name" value="adh_short"/>
    <property type="match status" value="1"/>
</dbReference>
<organism evidence="3 4">
    <name type="scientific">Durusdinium trenchii</name>
    <dbReference type="NCBI Taxonomy" id="1381693"/>
    <lineage>
        <taxon>Eukaryota</taxon>
        <taxon>Sar</taxon>
        <taxon>Alveolata</taxon>
        <taxon>Dinophyceae</taxon>
        <taxon>Suessiales</taxon>
        <taxon>Symbiodiniaceae</taxon>
        <taxon>Durusdinium</taxon>
    </lineage>
</organism>
<evidence type="ECO:0000256" key="1">
    <source>
        <dbReference type="ARBA" id="ARBA00023002"/>
    </source>
</evidence>
<dbReference type="PANTHER" id="PTHR43157:SF31">
    <property type="entry name" value="PHOSPHATIDYLINOSITOL-GLYCAN BIOSYNTHESIS CLASS F PROTEIN"/>
    <property type="match status" value="1"/>
</dbReference>
<dbReference type="Proteomes" id="UP001642484">
    <property type="component" value="Unassembled WGS sequence"/>
</dbReference>
<reference evidence="3 4" key="1">
    <citation type="submission" date="2024-02" db="EMBL/GenBank/DDBJ databases">
        <authorList>
            <person name="Chen Y."/>
            <person name="Shah S."/>
            <person name="Dougan E. K."/>
            <person name="Thang M."/>
            <person name="Chan C."/>
        </authorList>
    </citation>
    <scope>NUCLEOTIDE SEQUENCE [LARGE SCALE GENOMIC DNA]</scope>
</reference>
<feature type="transmembrane region" description="Helical" evidence="2">
    <location>
        <begin position="12"/>
        <end position="28"/>
    </location>
</feature>
<feature type="non-terminal residue" evidence="3">
    <location>
        <position position="1"/>
    </location>
</feature>
<keyword evidence="2" id="KW-0812">Transmembrane</keyword>
<dbReference type="PANTHER" id="PTHR43157">
    <property type="entry name" value="PHOSPHATIDYLINOSITOL-GLYCAN BIOSYNTHESIS CLASS F PROTEIN-RELATED"/>
    <property type="match status" value="1"/>
</dbReference>
<keyword evidence="2" id="KW-1133">Transmembrane helix</keyword>
<protein>
    <recommendedName>
        <fullName evidence="5">Protochlorophyllide reductase</fullName>
    </recommendedName>
</protein>
<name>A0ABP0N7T7_9DINO</name>
<dbReference type="SUPFAM" id="SSF51735">
    <property type="entry name" value="NAD(P)-binding Rossmann-fold domains"/>
    <property type="match status" value="1"/>
</dbReference>
<comment type="caution">
    <text evidence="3">The sequence shown here is derived from an EMBL/GenBank/DDBJ whole genome shotgun (WGS) entry which is preliminary data.</text>
</comment>